<keyword evidence="4 14" id="KW-0679">Respiratory chain</keyword>
<dbReference type="GO" id="GO:0016491">
    <property type="term" value="F:oxidoreductase activity"/>
    <property type="evidence" value="ECO:0007669"/>
    <property type="project" value="InterPro"/>
</dbReference>
<evidence type="ECO:0000256" key="6">
    <source>
        <dbReference type="ARBA" id="ARBA00022723"/>
    </source>
</evidence>
<evidence type="ECO:0000313" key="19">
    <source>
        <dbReference type="EMBL" id="MDQ0365957.1"/>
    </source>
</evidence>
<gene>
    <name evidence="19" type="ORF">J2S42_002626</name>
</gene>
<evidence type="ECO:0000256" key="16">
    <source>
        <dbReference type="SAM" id="Phobius"/>
    </source>
</evidence>
<feature type="transmembrane region" description="Helical" evidence="16">
    <location>
        <begin position="60"/>
        <end position="84"/>
    </location>
</feature>
<comment type="function">
    <text evidence="12 15">Subunits I and II form the functional core of the enzyme complex. Electrons originating in cytochrome c are transferred via heme a and Cu(A) to the binuclear center formed by heme a3 and Cu(B).</text>
</comment>
<dbReference type="PROSITE" id="PS00078">
    <property type="entry name" value="COX2"/>
    <property type="match status" value="1"/>
</dbReference>
<dbReference type="Gene3D" id="1.10.287.90">
    <property type="match status" value="1"/>
</dbReference>
<dbReference type="InterPro" id="IPR045187">
    <property type="entry name" value="CcO_II"/>
</dbReference>
<proteinExistence type="inferred from homology"/>
<keyword evidence="5 14" id="KW-0812">Transmembrane</keyword>
<sequence length="309" mass="34373">MRASDTGRDNGSRNRRIAGLGFGGVLLVALLSGCDVGAAFGGFGWPQGGITPQSERMYDLWIGSVVAALVVGVFVWGLIFWCVIRYRKRGEELPPQTRFNMPMEVLYTVTPVLVVCVLFYYTAIVQTDVDRLSKDPDVTVEVVAFKWNWQFNYLAEPGEDAEVLASTIGSTDEIPLLVLPTGQKIRFEETSRDVIHSFWVPELLFKRDVLPGSARNVFEVTIDTEGRYVGRCAELCGTYHSMMNFELVSVSPERYQQFLAAKQAGQSTPEAMATIGFTGDDRFAITTFPFETKRDNNNFNGSQAEGEGR</sequence>
<protein>
    <recommendedName>
        <fullName evidence="15">Cytochrome c oxidase subunit 2</fullName>
        <ecNumber evidence="15">7.1.1.9</ecNumber>
    </recommendedName>
</protein>
<comment type="similarity">
    <text evidence="2 14">Belongs to the cytochrome c oxidase subunit 2 family.</text>
</comment>
<dbReference type="PROSITE" id="PS50857">
    <property type="entry name" value="COX2_CUA"/>
    <property type="match status" value="1"/>
</dbReference>
<dbReference type="InterPro" id="IPR002429">
    <property type="entry name" value="CcO_II-like_C"/>
</dbReference>
<keyword evidence="9 16" id="KW-1133">Transmembrane helix</keyword>
<evidence type="ECO:0000256" key="5">
    <source>
        <dbReference type="ARBA" id="ARBA00022692"/>
    </source>
</evidence>
<evidence type="ECO:0000256" key="2">
    <source>
        <dbReference type="ARBA" id="ARBA00007866"/>
    </source>
</evidence>
<dbReference type="AlphaFoldDB" id="A0AAE4AX97"/>
<dbReference type="InterPro" id="IPR008972">
    <property type="entry name" value="Cupredoxin"/>
</dbReference>
<keyword evidence="7" id="KW-1278">Translocase</keyword>
<dbReference type="GO" id="GO:0004129">
    <property type="term" value="F:cytochrome-c oxidase activity"/>
    <property type="evidence" value="ECO:0007669"/>
    <property type="project" value="UniProtKB-EC"/>
</dbReference>
<dbReference type="EMBL" id="JAUSUZ010000001">
    <property type="protein sequence ID" value="MDQ0365957.1"/>
    <property type="molecule type" value="Genomic_DNA"/>
</dbReference>
<dbReference type="Proteomes" id="UP001240236">
    <property type="component" value="Unassembled WGS sequence"/>
</dbReference>
<feature type="domain" description="Cytochrome oxidase subunit II copper A binding" evidence="17">
    <location>
        <begin position="135"/>
        <end position="261"/>
    </location>
</feature>
<dbReference type="PANTHER" id="PTHR22888:SF9">
    <property type="entry name" value="CYTOCHROME C OXIDASE SUBUNIT 2"/>
    <property type="match status" value="1"/>
</dbReference>
<name>A0AAE4AX97_9ACTN</name>
<dbReference type="Pfam" id="PF00116">
    <property type="entry name" value="COX2"/>
    <property type="match status" value="1"/>
</dbReference>
<dbReference type="NCBIfam" id="TIGR02866">
    <property type="entry name" value="CoxB"/>
    <property type="match status" value="1"/>
</dbReference>
<dbReference type="SUPFAM" id="SSF49503">
    <property type="entry name" value="Cupredoxins"/>
    <property type="match status" value="1"/>
</dbReference>
<dbReference type="InterPro" id="IPR001505">
    <property type="entry name" value="Copper_CuA"/>
</dbReference>
<feature type="domain" description="Cytochrome oxidase subunit II transmembrane region profile" evidence="18">
    <location>
        <begin position="37"/>
        <end position="133"/>
    </location>
</feature>
<evidence type="ECO:0000259" key="18">
    <source>
        <dbReference type="PROSITE" id="PS50999"/>
    </source>
</evidence>
<dbReference type="Gene3D" id="2.60.40.420">
    <property type="entry name" value="Cupredoxins - blue copper proteins"/>
    <property type="match status" value="1"/>
</dbReference>
<evidence type="ECO:0000256" key="15">
    <source>
        <dbReference type="RuleBase" id="RU004024"/>
    </source>
</evidence>
<reference evidence="19 20" key="1">
    <citation type="submission" date="2023-07" db="EMBL/GenBank/DDBJ databases">
        <title>Sequencing the genomes of 1000 actinobacteria strains.</title>
        <authorList>
            <person name="Klenk H.-P."/>
        </authorList>
    </citation>
    <scope>NUCLEOTIDE SEQUENCE [LARGE SCALE GENOMIC DNA]</scope>
    <source>
        <strain evidence="19 20">DSM 44709</strain>
    </source>
</reference>
<dbReference type="PRINTS" id="PR01166">
    <property type="entry name" value="CYCOXIDASEII"/>
</dbReference>
<dbReference type="EC" id="7.1.1.9" evidence="15"/>
<evidence type="ECO:0000256" key="1">
    <source>
        <dbReference type="ARBA" id="ARBA00004141"/>
    </source>
</evidence>
<dbReference type="PROSITE" id="PS50999">
    <property type="entry name" value="COX2_TM"/>
    <property type="match status" value="1"/>
</dbReference>
<dbReference type="SUPFAM" id="SSF81464">
    <property type="entry name" value="Cytochrome c oxidase subunit II-like, transmembrane region"/>
    <property type="match status" value="1"/>
</dbReference>
<dbReference type="InterPro" id="IPR014222">
    <property type="entry name" value="Cyt_c_oxidase_su2"/>
</dbReference>
<keyword evidence="6 15" id="KW-0479">Metal-binding</keyword>
<dbReference type="GO" id="GO:0005507">
    <property type="term" value="F:copper ion binding"/>
    <property type="evidence" value="ECO:0007669"/>
    <property type="project" value="InterPro"/>
</dbReference>
<keyword evidence="11 16" id="KW-0472">Membrane</keyword>
<evidence type="ECO:0000313" key="20">
    <source>
        <dbReference type="Proteomes" id="UP001240236"/>
    </source>
</evidence>
<evidence type="ECO:0000256" key="7">
    <source>
        <dbReference type="ARBA" id="ARBA00022967"/>
    </source>
</evidence>
<keyword evidence="20" id="KW-1185">Reference proteome</keyword>
<evidence type="ECO:0000256" key="10">
    <source>
        <dbReference type="ARBA" id="ARBA00023008"/>
    </source>
</evidence>
<keyword evidence="10 15" id="KW-0186">Copper</keyword>
<dbReference type="InterPro" id="IPR036257">
    <property type="entry name" value="Cyt_c_oxidase_su2_TM_sf"/>
</dbReference>
<evidence type="ECO:0000256" key="9">
    <source>
        <dbReference type="ARBA" id="ARBA00022989"/>
    </source>
</evidence>
<evidence type="ECO:0000256" key="13">
    <source>
        <dbReference type="ARBA" id="ARBA00047816"/>
    </source>
</evidence>
<feature type="transmembrane region" description="Helical" evidence="16">
    <location>
        <begin position="105"/>
        <end position="124"/>
    </location>
</feature>
<dbReference type="PANTHER" id="PTHR22888">
    <property type="entry name" value="CYTOCHROME C OXIDASE, SUBUNIT II"/>
    <property type="match status" value="1"/>
</dbReference>
<feature type="transmembrane region" description="Helical" evidence="16">
    <location>
        <begin position="20"/>
        <end position="40"/>
    </location>
</feature>
<dbReference type="GO" id="GO:0042773">
    <property type="term" value="P:ATP synthesis coupled electron transport"/>
    <property type="evidence" value="ECO:0007669"/>
    <property type="project" value="TreeGrafter"/>
</dbReference>
<dbReference type="InterPro" id="IPR011759">
    <property type="entry name" value="Cyt_c_oxidase_su2_TM_dom"/>
</dbReference>
<comment type="catalytic activity">
    <reaction evidence="13 15">
        <text>4 Fe(II)-[cytochrome c] + O2 + 8 H(+)(in) = 4 Fe(III)-[cytochrome c] + 2 H2O + 4 H(+)(out)</text>
        <dbReference type="Rhea" id="RHEA:11436"/>
        <dbReference type="Rhea" id="RHEA-COMP:10350"/>
        <dbReference type="Rhea" id="RHEA-COMP:14399"/>
        <dbReference type="ChEBI" id="CHEBI:15377"/>
        <dbReference type="ChEBI" id="CHEBI:15378"/>
        <dbReference type="ChEBI" id="CHEBI:15379"/>
        <dbReference type="ChEBI" id="CHEBI:29033"/>
        <dbReference type="ChEBI" id="CHEBI:29034"/>
        <dbReference type="EC" id="7.1.1.9"/>
    </reaction>
</comment>
<evidence type="ECO:0000256" key="3">
    <source>
        <dbReference type="ARBA" id="ARBA00022448"/>
    </source>
</evidence>
<evidence type="ECO:0000256" key="11">
    <source>
        <dbReference type="ARBA" id="ARBA00023136"/>
    </source>
</evidence>
<keyword evidence="8 14" id="KW-0249">Electron transport</keyword>
<evidence type="ECO:0000256" key="4">
    <source>
        <dbReference type="ARBA" id="ARBA00022660"/>
    </source>
</evidence>
<comment type="cofactor">
    <cofactor evidence="15">
        <name>Cu cation</name>
        <dbReference type="ChEBI" id="CHEBI:23378"/>
    </cofactor>
    <text evidence="15">Binds a copper A center.</text>
</comment>
<dbReference type="Pfam" id="PF02790">
    <property type="entry name" value="COX2_TM"/>
    <property type="match status" value="1"/>
</dbReference>
<comment type="subcellular location">
    <subcellularLocation>
        <location evidence="14">Cell membrane</location>
        <topology evidence="14">Multi-pass membrane protein</topology>
    </subcellularLocation>
    <subcellularLocation>
        <location evidence="1">Membrane</location>
        <topology evidence="1">Multi-pass membrane protein</topology>
    </subcellularLocation>
</comment>
<evidence type="ECO:0000256" key="14">
    <source>
        <dbReference type="RuleBase" id="RU000456"/>
    </source>
</evidence>
<organism evidence="19 20">
    <name type="scientific">Catenuloplanes indicus</name>
    <dbReference type="NCBI Taxonomy" id="137267"/>
    <lineage>
        <taxon>Bacteria</taxon>
        <taxon>Bacillati</taxon>
        <taxon>Actinomycetota</taxon>
        <taxon>Actinomycetes</taxon>
        <taxon>Micromonosporales</taxon>
        <taxon>Micromonosporaceae</taxon>
        <taxon>Catenuloplanes</taxon>
    </lineage>
</organism>
<evidence type="ECO:0000256" key="12">
    <source>
        <dbReference type="ARBA" id="ARBA00024688"/>
    </source>
</evidence>
<evidence type="ECO:0000259" key="17">
    <source>
        <dbReference type="PROSITE" id="PS50857"/>
    </source>
</evidence>
<evidence type="ECO:0000256" key="8">
    <source>
        <dbReference type="ARBA" id="ARBA00022982"/>
    </source>
</evidence>
<dbReference type="PROSITE" id="PS51257">
    <property type="entry name" value="PROKAR_LIPOPROTEIN"/>
    <property type="match status" value="1"/>
</dbReference>
<accession>A0AAE4AX97</accession>
<dbReference type="GO" id="GO:0005886">
    <property type="term" value="C:plasma membrane"/>
    <property type="evidence" value="ECO:0007669"/>
    <property type="project" value="UniProtKB-SubCell"/>
</dbReference>
<comment type="caution">
    <text evidence="19">The sequence shown here is derived from an EMBL/GenBank/DDBJ whole genome shotgun (WGS) entry which is preliminary data.</text>
</comment>
<keyword evidence="3 14" id="KW-0813">Transport</keyword>